<feature type="repeat" description="TPR" evidence="14">
    <location>
        <begin position="345"/>
        <end position="378"/>
    </location>
</feature>
<evidence type="ECO:0000256" key="13">
    <source>
        <dbReference type="ARBA" id="ARBA00082405"/>
    </source>
</evidence>
<evidence type="ECO:0000256" key="8">
    <source>
        <dbReference type="ARBA" id="ARBA00023235"/>
    </source>
</evidence>
<dbReference type="Gene3D" id="1.25.40.10">
    <property type="entry name" value="Tetratricopeptide repeat domain"/>
    <property type="match status" value="1"/>
</dbReference>
<sequence>MLTYASVTTLLVLSFSENIRVTRLVNPGPFSLSKSQKMSNPTPVAKPGNTDNPRVFFDVDIGGEKVGRVVFELFADVVPKTAENFRALCTGEKGIGKSTGKPLHFKGCPFHRIIKQFMVQGGDFSNQNGTGGESIYGDKFEDENFHYKHDKEGLLSMANAGPNTNGSQFFITTVPTPHLDGKHVVFGQVLKGMGAVKMLEGMETKDDNPVKPCIIAECGEHKAGDDWGIAPNDGSGDTYPDFPEDSDVDFKDVNKVLSVAEDVKNIGNNFFKAQNWQSAIKKYSKALRYLETCGSALDDDGAQKKLEPTALSCILNTAACKLKLKHWQEAIESCDEALELNQTNTKALFRRAQAWQGLKEFNKAMIDLKKAQEIAPEDKAIGNEMLKVKQQVKEEKEKEKKIYAKMFA</sequence>
<keyword evidence="8" id="KW-0413">Isomerase</keyword>
<comment type="subcellular location">
    <subcellularLocation>
        <location evidence="2">Cytoplasm</location>
    </subcellularLocation>
</comment>
<dbReference type="SMART" id="SM00028">
    <property type="entry name" value="TPR"/>
    <property type="match status" value="3"/>
</dbReference>
<dbReference type="InterPro" id="IPR002130">
    <property type="entry name" value="Cyclophilin-type_PPIase_dom"/>
</dbReference>
<feature type="compositionally biased region" description="Polar residues" evidence="15">
    <location>
        <begin position="32"/>
        <end position="42"/>
    </location>
</feature>
<dbReference type="PROSITE" id="PS00170">
    <property type="entry name" value="CSA_PPIASE_1"/>
    <property type="match status" value="1"/>
</dbReference>
<keyword evidence="4" id="KW-0963">Cytoplasm</keyword>
<dbReference type="PROSITE" id="PS50005">
    <property type="entry name" value="TPR"/>
    <property type="match status" value="1"/>
</dbReference>
<name>A0AA88TJ79_9TELE</name>
<comment type="catalytic activity">
    <reaction evidence="1">
        <text>[protein]-peptidylproline (omega=180) = [protein]-peptidylproline (omega=0)</text>
        <dbReference type="Rhea" id="RHEA:16237"/>
        <dbReference type="Rhea" id="RHEA-COMP:10747"/>
        <dbReference type="Rhea" id="RHEA-COMP:10748"/>
        <dbReference type="ChEBI" id="CHEBI:83833"/>
        <dbReference type="ChEBI" id="CHEBI:83834"/>
        <dbReference type="EC" id="5.2.1.8"/>
    </reaction>
</comment>
<evidence type="ECO:0000256" key="12">
    <source>
        <dbReference type="ARBA" id="ARBA00077823"/>
    </source>
</evidence>
<evidence type="ECO:0000256" key="6">
    <source>
        <dbReference type="ARBA" id="ARBA00022803"/>
    </source>
</evidence>
<dbReference type="SUPFAM" id="SSF48452">
    <property type="entry name" value="TPR-like"/>
    <property type="match status" value="1"/>
</dbReference>
<dbReference type="PROSITE" id="PS50072">
    <property type="entry name" value="CSA_PPIASE_2"/>
    <property type="match status" value="1"/>
</dbReference>
<dbReference type="PANTHER" id="PTHR11071:SF561">
    <property type="entry name" value="PEPTIDYL-PROLYL CIS-TRANS ISOMERASE D-RELATED"/>
    <property type="match status" value="1"/>
</dbReference>
<evidence type="ECO:0000256" key="3">
    <source>
        <dbReference type="ARBA" id="ARBA00013194"/>
    </source>
</evidence>
<dbReference type="GO" id="GO:0006457">
    <property type="term" value="P:protein folding"/>
    <property type="evidence" value="ECO:0007669"/>
    <property type="project" value="InterPro"/>
</dbReference>
<dbReference type="SUPFAM" id="SSF50891">
    <property type="entry name" value="Cyclophilin-like"/>
    <property type="match status" value="1"/>
</dbReference>
<comment type="caution">
    <text evidence="17">The sequence shown here is derived from an EMBL/GenBank/DDBJ whole genome shotgun (WGS) entry which is preliminary data.</text>
</comment>
<gene>
    <name evidence="17" type="ORF">Q8A67_013607</name>
</gene>
<dbReference type="InterPro" id="IPR011990">
    <property type="entry name" value="TPR-like_helical_dom_sf"/>
</dbReference>
<feature type="region of interest" description="Disordered" evidence="15">
    <location>
        <begin position="32"/>
        <end position="51"/>
    </location>
</feature>
<dbReference type="GO" id="GO:0005829">
    <property type="term" value="C:cytosol"/>
    <property type="evidence" value="ECO:0007669"/>
    <property type="project" value="TreeGrafter"/>
</dbReference>
<evidence type="ECO:0000256" key="15">
    <source>
        <dbReference type="SAM" id="MobiDB-lite"/>
    </source>
</evidence>
<keyword evidence="6 14" id="KW-0802">TPR repeat</keyword>
<proteinExistence type="predicted"/>
<evidence type="ECO:0000256" key="10">
    <source>
        <dbReference type="ARBA" id="ARBA00074451"/>
    </source>
</evidence>
<dbReference type="EC" id="5.2.1.8" evidence="3"/>
<dbReference type="InterPro" id="IPR020892">
    <property type="entry name" value="Cyclophilin-type_PPIase_CS"/>
</dbReference>
<dbReference type="PANTHER" id="PTHR11071">
    <property type="entry name" value="PEPTIDYL-PROLYL CIS-TRANS ISOMERASE"/>
    <property type="match status" value="1"/>
</dbReference>
<dbReference type="Proteomes" id="UP001187343">
    <property type="component" value="Unassembled WGS sequence"/>
</dbReference>
<dbReference type="Gene3D" id="2.40.100.10">
    <property type="entry name" value="Cyclophilin-like"/>
    <property type="match status" value="1"/>
</dbReference>
<evidence type="ECO:0000313" key="18">
    <source>
        <dbReference type="Proteomes" id="UP001187343"/>
    </source>
</evidence>
<dbReference type="CDD" id="cd01926">
    <property type="entry name" value="cyclophilin_ABH_like"/>
    <property type="match status" value="1"/>
</dbReference>
<evidence type="ECO:0000256" key="11">
    <source>
        <dbReference type="ARBA" id="ARBA00076602"/>
    </source>
</evidence>
<comment type="subunit">
    <text evidence="9">Identified in ESR1 or NR3C1/GCR steroid receptor-chaperone complexes. Found in HSP90 chaperone complexes with kinase clients LCK or EIF2AK1. Two monomers associate with one HSP90 homodimer. Interacts with HSP90AA1. Interacts with HSP90AB1; PPID and FKBP4 compete for binding to HSP90AB1 and the interaction is mutually exclusive with the PPID:HSPA8 interaction. Interacts with HSPA8; PPID and STIP1 but not FKBP4 compete for binding to HSPA8 and the interaction is mutually exclusive with the PPID:HSP90AB1 interaction. Interacts with S100A1 and S100A2; the interactions dissociate the PPID:HSP90AA1 interaction. Interacts with S100A6. Interacts with MYB, ILF2, XRCC6, RACK1 and RPS3. Interacts with cytoplasmic dynein 1 intermediate chain (DYNC1I1 or DYNC1I2).</text>
</comment>
<dbReference type="EMBL" id="JAUYZG010000013">
    <property type="protein sequence ID" value="KAK2890964.1"/>
    <property type="molecule type" value="Genomic_DNA"/>
</dbReference>
<dbReference type="GO" id="GO:0016018">
    <property type="term" value="F:cyclosporin A binding"/>
    <property type="evidence" value="ECO:0007669"/>
    <property type="project" value="TreeGrafter"/>
</dbReference>
<accession>A0AA88TJ79</accession>
<evidence type="ECO:0000256" key="7">
    <source>
        <dbReference type="ARBA" id="ARBA00023110"/>
    </source>
</evidence>
<dbReference type="GO" id="GO:0003755">
    <property type="term" value="F:peptidyl-prolyl cis-trans isomerase activity"/>
    <property type="evidence" value="ECO:0007669"/>
    <property type="project" value="UniProtKB-KW"/>
</dbReference>
<feature type="domain" description="PPIase cyclophilin-type" evidence="16">
    <location>
        <begin position="56"/>
        <end position="220"/>
    </location>
</feature>
<organism evidence="17 18">
    <name type="scientific">Cirrhinus molitorella</name>
    <name type="common">mud carp</name>
    <dbReference type="NCBI Taxonomy" id="172907"/>
    <lineage>
        <taxon>Eukaryota</taxon>
        <taxon>Metazoa</taxon>
        <taxon>Chordata</taxon>
        <taxon>Craniata</taxon>
        <taxon>Vertebrata</taxon>
        <taxon>Euteleostomi</taxon>
        <taxon>Actinopterygii</taxon>
        <taxon>Neopterygii</taxon>
        <taxon>Teleostei</taxon>
        <taxon>Ostariophysi</taxon>
        <taxon>Cypriniformes</taxon>
        <taxon>Cyprinidae</taxon>
        <taxon>Labeoninae</taxon>
        <taxon>Labeonini</taxon>
        <taxon>Cirrhinus</taxon>
    </lineage>
</organism>
<dbReference type="InterPro" id="IPR029000">
    <property type="entry name" value="Cyclophilin-like_dom_sf"/>
</dbReference>
<evidence type="ECO:0000256" key="4">
    <source>
        <dbReference type="ARBA" id="ARBA00022490"/>
    </source>
</evidence>
<dbReference type="InterPro" id="IPR019734">
    <property type="entry name" value="TPR_rpt"/>
</dbReference>
<evidence type="ECO:0000256" key="9">
    <source>
        <dbReference type="ARBA" id="ARBA00064827"/>
    </source>
</evidence>
<evidence type="ECO:0000256" key="5">
    <source>
        <dbReference type="ARBA" id="ARBA00022737"/>
    </source>
</evidence>
<reference evidence="17" key="1">
    <citation type="submission" date="2023-08" db="EMBL/GenBank/DDBJ databases">
        <title>Chromosome-level Genome Assembly of mud carp (Cirrhinus molitorella).</title>
        <authorList>
            <person name="Liu H."/>
        </authorList>
    </citation>
    <scope>NUCLEOTIDE SEQUENCE</scope>
    <source>
        <strain evidence="17">Prfri</strain>
        <tissue evidence="17">Muscle</tissue>
    </source>
</reference>
<dbReference type="AlphaFoldDB" id="A0AA88TJ79"/>
<evidence type="ECO:0000256" key="1">
    <source>
        <dbReference type="ARBA" id="ARBA00000971"/>
    </source>
</evidence>
<protein>
    <recommendedName>
        <fullName evidence="10">Peptidyl-prolyl cis-trans isomerase D</fullName>
        <ecNumber evidence="3">5.2.1.8</ecNumber>
    </recommendedName>
    <alternativeName>
        <fullName evidence="12">40 kDa peptidyl-prolyl cis-trans isomerase</fullName>
    </alternativeName>
    <alternativeName>
        <fullName evidence="13">Cyclophilin-40</fullName>
    </alternativeName>
    <alternativeName>
        <fullName evidence="11">Rotamase D</fullName>
    </alternativeName>
</protein>
<keyword evidence="5" id="KW-0677">Repeat</keyword>
<dbReference type="FunFam" id="2.40.100.10:FF:000009">
    <property type="entry name" value="Peptidyl-prolyl cis-trans isomerase D"/>
    <property type="match status" value="1"/>
</dbReference>
<keyword evidence="7" id="KW-0697">Rotamase</keyword>
<evidence type="ECO:0000256" key="2">
    <source>
        <dbReference type="ARBA" id="ARBA00004496"/>
    </source>
</evidence>
<dbReference type="FunFam" id="1.25.40.10:FF:000029">
    <property type="entry name" value="peptidyl-prolyl cis-trans isomerase D"/>
    <property type="match status" value="1"/>
</dbReference>
<evidence type="ECO:0000256" key="14">
    <source>
        <dbReference type="PROSITE-ProRule" id="PRU00339"/>
    </source>
</evidence>
<keyword evidence="18" id="KW-1185">Reference proteome</keyword>
<evidence type="ECO:0000313" key="17">
    <source>
        <dbReference type="EMBL" id="KAK2890964.1"/>
    </source>
</evidence>
<dbReference type="Pfam" id="PF00160">
    <property type="entry name" value="Pro_isomerase"/>
    <property type="match status" value="1"/>
</dbReference>
<dbReference type="PRINTS" id="PR00153">
    <property type="entry name" value="CSAPPISMRASE"/>
</dbReference>
<evidence type="ECO:0000259" key="16">
    <source>
        <dbReference type="PROSITE" id="PS50072"/>
    </source>
</evidence>